<keyword evidence="2" id="KW-1185">Reference proteome</keyword>
<proteinExistence type="predicted"/>
<reference evidence="1 2" key="1">
    <citation type="submission" date="2014-06" db="EMBL/GenBank/DDBJ databases">
        <title>Evolutionary Origins and Diversification of the Mycorrhizal Mutualists.</title>
        <authorList>
            <consortium name="DOE Joint Genome Institute"/>
            <consortium name="Mycorrhizal Genomics Consortium"/>
            <person name="Kohler A."/>
            <person name="Kuo A."/>
            <person name="Nagy L.G."/>
            <person name="Floudas D."/>
            <person name="Copeland A."/>
            <person name="Barry K.W."/>
            <person name="Cichocki N."/>
            <person name="Veneault-Fourrey C."/>
            <person name="LaButti K."/>
            <person name="Lindquist E.A."/>
            <person name="Lipzen A."/>
            <person name="Lundell T."/>
            <person name="Morin E."/>
            <person name="Murat C."/>
            <person name="Riley R."/>
            <person name="Ohm R."/>
            <person name="Sun H."/>
            <person name="Tunlid A."/>
            <person name="Henrissat B."/>
            <person name="Grigoriev I.V."/>
            <person name="Hibbett D.S."/>
            <person name="Martin F."/>
        </authorList>
    </citation>
    <scope>NUCLEOTIDE SEQUENCE [LARGE SCALE GENOMIC DNA]</scope>
    <source>
        <strain evidence="1 2">SS14</strain>
    </source>
</reference>
<dbReference type="AlphaFoldDB" id="A0A0C9UUR3"/>
<name>A0A0C9UUR3_SPHS4</name>
<gene>
    <name evidence="1" type="ORF">M422DRAFT_249555</name>
</gene>
<organism evidence="1 2">
    <name type="scientific">Sphaerobolus stellatus (strain SS14)</name>
    <dbReference type="NCBI Taxonomy" id="990650"/>
    <lineage>
        <taxon>Eukaryota</taxon>
        <taxon>Fungi</taxon>
        <taxon>Dikarya</taxon>
        <taxon>Basidiomycota</taxon>
        <taxon>Agaricomycotina</taxon>
        <taxon>Agaricomycetes</taxon>
        <taxon>Phallomycetidae</taxon>
        <taxon>Geastrales</taxon>
        <taxon>Sphaerobolaceae</taxon>
        <taxon>Sphaerobolus</taxon>
    </lineage>
</organism>
<dbReference type="EMBL" id="KN837105">
    <property type="protein sequence ID" value="KIJ46815.1"/>
    <property type="molecule type" value="Genomic_DNA"/>
</dbReference>
<evidence type="ECO:0000313" key="2">
    <source>
        <dbReference type="Proteomes" id="UP000054279"/>
    </source>
</evidence>
<evidence type="ECO:0000313" key="1">
    <source>
        <dbReference type="EMBL" id="KIJ46815.1"/>
    </source>
</evidence>
<sequence>MAYTHTCDWHFKYNLDPLSEVLMKEDVDWIHPFRYITNQEDMDTFIQWASIHLEEKLRDWMANKLAHLWYIPLLCQHFLKIPQLDWKLSPTDNSLNKSSHPAVNCATGTCLSLVEAIEGKTLRCADIH</sequence>
<dbReference type="Proteomes" id="UP000054279">
    <property type="component" value="Unassembled WGS sequence"/>
</dbReference>
<accession>A0A0C9UUR3</accession>
<protein>
    <submittedName>
        <fullName evidence="1">Uncharacterized protein</fullName>
    </submittedName>
</protein>
<dbReference type="HOGENOM" id="CLU_1960973_0_0_1"/>